<keyword evidence="2" id="KW-1185">Reference proteome</keyword>
<proteinExistence type="predicted"/>
<accession>A0AAE1NYV2</accession>
<sequence length="115" mass="13589">MWVRSTGRRVEKKEGARKVNNGVASQCRVLLPRFVSSQCYYGYRQVLGPVRALSLKKIGNRVMLKRFDSLYKRFLTYTENQWKNVSYCNAPEQRKVYIEAKLRKKTNHTLKQAQE</sequence>
<comment type="caution">
    <text evidence="1">The sequence shown here is derived from an EMBL/GenBank/DDBJ whole genome shotgun (WGS) entry which is preliminary data.</text>
</comment>
<evidence type="ECO:0000313" key="1">
    <source>
        <dbReference type="EMBL" id="KAK4298283.1"/>
    </source>
</evidence>
<dbReference type="Proteomes" id="UP001292094">
    <property type="component" value="Unassembled WGS sequence"/>
</dbReference>
<dbReference type="EMBL" id="JAWZYT010003460">
    <property type="protein sequence ID" value="KAK4298283.1"/>
    <property type="molecule type" value="Genomic_DNA"/>
</dbReference>
<name>A0AAE1NYV2_9EUCA</name>
<evidence type="ECO:0000313" key="2">
    <source>
        <dbReference type="Proteomes" id="UP001292094"/>
    </source>
</evidence>
<dbReference type="AlphaFoldDB" id="A0AAE1NYV2"/>
<gene>
    <name evidence="1" type="ORF">Pmani_029350</name>
</gene>
<organism evidence="1 2">
    <name type="scientific">Petrolisthes manimaculis</name>
    <dbReference type="NCBI Taxonomy" id="1843537"/>
    <lineage>
        <taxon>Eukaryota</taxon>
        <taxon>Metazoa</taxon>
        <taxon>Ecdysozoa</taxon>
        <taxon>Arthropoda</taxon>
        <taxon>Crustacea</taxon>
        <taxon>Multicrustacea</taxon>
        <taxon>Malacostraca</taxon>
        <taxon>Eumalacostraca</taxon>
        <taxon>Eucarida</taxon>
        <taxon>Decapoda</taxon>
        <taxon>Pleocyemata</taxon>
        <taxon>Anomura</taxon>
        <taxon>Galatheoidea</taxon>
        <taxon>Porcellanidae</taxon>
        <taxon>Petrolisthes</taxon>
    </lineage>
</organism>
<protein>
    <submittedName>
        <fullName evidence="1">Uncharacterized protein</fullName>
    </submittedName>
</protein>
<reference evidence="1" key="1">
    <citation type="submission" date="2023-11" db="EMBL/GenBank/DDBJ databases">
        <title>Genome assemblies of two species of porcelain crab, Petrolisthes cinctipes and Petrolisthes manimaculis (Anomura: Porcellanidae).</title>
        <authorList>
            <person name="Angst P."/>
        </authorList>
    </citation>
    <scope>NUCLEOTIDE SEQUENCE</scope>
    <source>
        <strain evidence="1">PB745_02</strain>
        <tissue evidence="1">Gill</tissue>
    </source>
</reference>